<evidence type="ECO:0000256" key="2">
    <source>
        <dbReference type="ARBA" id="ARBA00023125"/>
    </source>
</evidence>
<dbReference type="InterPro" id="IPR036388">
    <property type="entry name" value="WH-like_DNA-bd_sf"/>
</dbReference>
<dbReference type="InterPro" id="IPR000792">
    <property type="entry name" value="Tscrpt_reg_LuxR_C"/>
</dbReference>
<dbReference type="EMBL" id="JAUTXY010000018">
    <property type="protein sequence ID" value="MEE2061509.1"/>
    <property type="molecule type" value="Genomic_DNA"/>
</dbReference>
<keyword evidence="3" id="KW-0804">Transcription</keyword>
<dbReference type="InterPro" id="IPR016032">
    <property type="entry name" value="Sig_transdc_resp-reg_C-effctor"/>
</dbReference>
<dbReference type="CDD" id="cd06170">
    <property type="entry name" value="LuxR_C_like"/>
    <property type="match status" value="1"/>
</dbReference>
<dbReference type="SMART" id="SM00421">
    <property type="entry name" value="HTH_LUXR"/>
    <property type="match status" value="1"/>
</dbReference>
<dbReference type="Proteomes" id="UP001336020">
    <property type="component" value="Unassembled WGS sequence"/>
</dbReference>
<dbReference type="RefSeq" id="WP_330136665.1">
    <property type="nucleotide sequence ID" value="NZ_JAUTXY010000018.1"/>
</dbReference>
<feature type="domain" description="HTH luxR-type" evidence="4">
    <location>
        <begin position="757"/>
        <end position="822"/>
    </location>
</feature>
<evidence type="ECO:0000256" key="1">
    <source>
        <dbReference type="ARBA" id="ARBA00023015"/>
    </source>
</evidence>
<evidence type="ECO:0000313" key="6">
    <source>
        <dbReference type="Proteomes" id="UP001336020"/>
    </source>
</evidence>
<dbReference type="Pfam" id="PF00196">
    <property type="entry name" value="GerE"/>
    <property type="match status" value="1"/>
</dbReference>
<evidence type="ECO:0000313" key="5">
    <source>
        <dbReference type="EMBL" id="MEE2061509.1"/>
    </source>
</evidence>
<evidence type="ECO:0000256" key="3">
    <source>
        <dbReference type="ARBA" id="ARBA00023163"/>
    </source>
</evidence>
<dbReference type="PROSITE" id="PS50043">
    <property type="entry name" value="HTH_LUXR_2"/>
    <property type="match status" value="1"/>
</dbReference>
<dbReference type="PANTHER" id="PTHR44688">
    <property type="entry name" value="DNA-BINDING TRANSCRIPTIONAL ACTIVATOR DEVR_DOSR"/>
    <property type="match status" value="1"/>
</dbReference>
<dbReference type="PRINTS" id="PR00038">
    <property type="entry name" value="HTHLUXR"/>
</dbReference>
<dbReference type="Gene3D" id="1.10.10.10">
    <property type="entry name" value="Winged helix-like DNA-binding domain superfamily/Winged helix DNA-binding domain"/>
    <property type="match status" value="1"/>
</dbReference>
<keyword evidence="6" id="KW-1185">Reference proteome</keyword>
<gene>
    <name evidence="5" type="ORF">Q7514_28690</name>
</gene>
<organism evidence="5 6">
    <name type="scientific">Rhodococcus artemisiae</name>
    <dbReference type="NCBI Taxonomy" id="714159"/>
    <lineage>
        <taxon>Bacteria</taxon>
        <taxon>Bacillati</taxon>
        <taxon>Actinomycetota</taxon>
        <taxon>Actinomycetes</taxon>
        <taxon>Mycobacteriales</taxon>
        <taxon>Nocardiaceae</taxon>
        <taxon>Rhodococcus</taxon>
    </lineage>
</organism>
<name>A0ABU7LIV7_9NOCA</name>
<evidence type="ECO:0000259" key="4">
    <source>
        <dbReference type="PROSITE" id="PS50043"/>
    </source>
</evidence>
<reference evidence="5 6" key="1">
    <citation type="submission" date="2023-07" db="EMBL/GenBank/DDBJ databases">
        <authorList>
            <person name="Girao M."/>
            <person name="Carvalho M.F."/>
        </authorList>
    </citation>
    <scope>NUCLEOTIDE SEQUENCE [LARGE SCALE GENOMIC DNA]</scope>
    <source>
        <strain evidence="5 6">YIM65754</strain>
    </source>
</reference>
<proteinExistence type="predicted"/>
<sequence length="825" mass="89341">MPLSRSVLDAIPRTRLFALLDQQPALTVLQAPHGFGTRTLVASWLHRGGATDRDVTWVDATAAAEPSAAGAAERCGKQIRNLPDLGARVLVVAGVPSAWAAVVLEAVRVVLERCPSANAVVTLHGTIRPSHAAAVRDIDCRWIGADQLCFSVSDTVELCRARDLSLGEEKCADLRNAMGGVPPLVATAVSMLRIAPVAPVDTDRRLVPAVDRVVDDYVQQRLSSLDDAAREGALEVAVLRHCTVVEASETTGIASCEELLELLDSVGLMFGRFHGMHRSWAWPPAVRDRVLDLARRERPDDIDRALILLAEKNLEAGNYADAAAYAVDANEWDTAVHLIDEHWSDLVAQDFEMLVHLLRVIPDEIADRRPGIAAGRALFLNTLAEHPMLHVDLPTDPDELDTIGAGPDAAEILHVGLVQAIALRMAGSLREAGDRATTLIPLVDAMQAHQPHNVSAQLPTIRLQWAIGMQLAGDLQIATSEFELSYRDALKAGFDFVVLNAAGSIAANWALLGDPMRADEWITAESLVDTSVGYWDDMIRVGGRVARTLVALDRLDNDQAKTTLDLLGVPPAGEELWGLVAYAHTQHALSTGDAYTGVSWLHRIIDGHRGLHQLGALSDVLLTATEIDLHLALGNGNRARTLAESDTTGHPLIVVATARMELLTGHPDEARAVLSRITWPSCGWPRAHLEALLIEAAATLYTDRDNATRAWARAVTLAETFGNRRVFTTVPTRARDELVATSGIAAPEGVPDSVFPDMVVEIALTPRELAVLVQLNRGVERKDLADTLFVSYNTIKTQLRSIYSKLAVHSISEALVRARELGLLK</sequence>
<dbReference type="SUPFAM" id="SSF46894">
    <property type="entry name" value="C-terminal effector domain of the bipartite response regulators"/>
    <property type="match status" value="1"/>
</dbReference>
<accession>A0ABU7LIV7</accession>
<dbReference type="PANTHER" id="PTHR44688:SF16">
    <property type="entry name" value="DNA-BINDING TRANSCRIPTIONAL ACTIVATOR DEVR_DOSR"/>
    <property type="match status" value="1"/>
</dbReference>
<protein>
    <submittedName>
        <fullName evidence="5">LuxR C-terminal-related transcriptional regulator</fullName>
    </submittedName>
</protein>
<comment type="caution">
    <text evidence="5">The sequence shown here is derived from an EMBL/GenBank/DDBJ whole genome shotgun (WGS) entry which is preliminary data.</text>
</comment>
<keyword evidence="1" id="KW-0805">Transcription regulation</keyword>
<keyword evidence="2" id="KW-0238">DNA-binding</keyword>